<reference evidence="2 3" key="1">
    <citation type="submission" date="2017-04" db="EMBL/GenBank/DDBJ databases">
        <title>The new phylogeny of genus Mycobacterium.</title>
        <authorList>
            <person name="Tortoli E."/>
            <person name="Trovato A."/>
            <person name="Cirillo D.M."/>
        </authorList>
    </citation>
    <scope>NUCLEOTIDE SEQUENCE [LARGE SCALE GENOMIC DNA]</scope>
    <source>
        <strain evidence="2 3">TBL 1200985</strain>
    </source>
</reference>
<evidence type="ECO:0000313" key="2">
    <source>
        <dbReference type="EMBL" id="OSC38477.1"/>
    </source>
</evidence>
<feature type="region of interest" description="Disordered" evidence="1">
    <location>
        <begin position="195"/>
        <end position="218"/>
    </location>
</feature>
<evidence type="ECO:0000256" key="1">
    <source>
        <dbReference type="SAM" id="MobiDB-lite"/>
    </source>
</evidence>
<dbReference type="Proteomes" id="UP000193247">
    <property type="component" value="Unassembled WGS sequence"/>
</dbReference>
<name>A0A1X2LQA3_9MYCO</name>
<sequence length="340" mass="35492">MVSTLSQVRSWSTDHLIEAATYWTTTADRWEDVFVRMRNQSHALVWEGAGGDGLRTRTGADLAVVSAKADQLRQASKIARDGAGTIGATQRRVIYAIEDAHNAGFTVGEDFSVTDTRIGNTTGELAARQAQGQAFATEIRQRATQLIGLEHEFAAKITAATAGIAATVFPGTPGIDDAIISDGKRDGGVQVVDLKRDGATSPPPPFAPWDAPDEPPGAGLSPQLQQMLLGGDPASLTGQGLVDNVQRFVQSLPENDPGTAWLRSQVADLQAQVADVEYARTHCSTSDWIDRTARFASGALVFGIGALTAETGAGLVAVGAGGVSAAVAGEGLLRCLVGSK</sequence>
<gene>
    <name evidence="2" type="ORF">B8W66_20410</name>
</gene>
<organism evidence="2 3">
    <name type="scientific">Mycobacterium decipiens</name>
    <dbReference type="NCBI Taxonomy" id="1430326"/>
    <lineage>
        <taxon>Bacteria</taxon>
        <taxon>Bacillati</taxon>
        <taxon>Actinomycetota</taxon>
        <taxon>Actinomycetes</taxon>
        <taxon>Mycobacteriales</taxon>
        <taxon>Mycobacteriaceae</taxon>
        <taxon>Mycobacterium</taxon>
    </lineage>
</organism>
<dbReference type="EMBL" id="NCXP01000037">
    <property type="protein sequence ID" value="OSC38477.1"/>
    <property type="molecule type" value="Genomic_DNA"/>
</dbReference>
<evidence type="ECO:0000313" key="3">
    <source>
        <dbReference type="Proteomes" id="UP000193247"/>
    </source>
</evidence>
<protein>
    <submittedName>
        <fullName evidence="2">Uncharacterized protein</fullName>
    </submittedName>
</protein>
<dbReference type="AlphaFoldDB" id="A0A1X2LQA3"/>
<accession>A0A1X2LQA3</accession>
<comment type="caution">
    <text evidence="2">The sequence shown here is derived from an EMBL/GenBank/DDBJ whole genome shotgun (WGS) entry which is preliminary data.</text>
</comment>
<dbReference type="OrthoDB" id="4717239at2"/>
<keyword evidence="3" id="KW-1185">Reference proteome</keyword>
<dbReference type="STRING" id="1430326.B8W66_20410"/>
<proteinExistence type="predicted"/>